<evidence type="ECO:0000313" key="2">
    <source>
        <dbReference type="Proteomes" id="UP000216478"/>
    </source>
</evidence>
<evidence type="ECO:0000313" key="1">
    <source>
        <dbReference type="EMBL" id="OYR12204.1"/>
    </source>
</evidence>
<name>A0A256FBJ1_9HYPH</name>
<accession>A0A256FBJ1</accession>
<gene>
    <name evidence="1" type="ORF">CEV33_1373</name>
</gene>
<dbReference type="AlphaFoldDB" id="A0A256FBJ1"/>
<proteinExistence type="predicted"/>
<comment type="caution">
    <text evidence="1">The sequence shown here is derived from an EMBL/GenBank/DDBJ whole genome shotgun (WGS) entry which is preliminary data.</text>
</comment>
<organism evidence="1 2">
    <name type="scientific">Brucella grignonensis</name>
    <dbReference type="NCBI Taxonomy" id="94627"/>
    <lineage>
        <taxon>Bacteria</taxon>
        <taxon>Pseudomonadati</taxon>
        <taxon>Pseudomonadota</taxon>
        <taxon>Alphaproteobacteria</taxon>
        <taxon>Hyphomicrobiales</taxon>
        <taxon>Brucellaceae</taxon>
        <taxon>Brucella/Ochrobactrum group</taxon>
        <taxon>Brucella</taxon>
    </lineage>
</organism>
<keyword evidence="2" id="KW-1185">Reference proteome</keyword>
<sequence>MNCSCCDCARKIVPPPSVRKAVGMQRLQEIWMQLCSIGKSLS</sequence>
<dbReference type="EMBL" id="NNRL01000160">
    <property type="protein sequence ID" value="OYR12204.1"/>
    <property type="molecule type" value="Genomic_DNA"/>
</dbReference>
<dbReference type="Proteomes" id="UP000216478">
    <property type="component" value="Unassembled WGS sequence"/>
</dbReference>
<reference evidence="1 2" key="1">
    <citation type="submission" date="2017-07" db="EMBL/GenBank/DDBJ databases">
        <title>Phylogenetic study on the rhizospheric bacterium Ochrobactrum sp. A44.</title>
        <authorList>
            <person name="Krzyzanowska D.M."/>
            <person name="Ossowicki A."/>
            <person name="Rajewska M."/>
            <person name="Maciag T."/>
            <person name="Kaczynski Z."/>
            <person name="Czerwicka M."/>
            <person name="Jafra S."/>
        </authorList>
    </citation>
    <scope>NUCLEOTIDE SEQUENCE [LARGE SCALE GENOMIC DNA]</scope>
    <source>
        <strain evidence="1 2">OgA9a</strain>
    </source>
</reference>
<protein>
    <submittedName>
        <fullName evidence="1">Uncharacterized protein</fullName>
    </submittedName>
</protein>